<dbReference type="InterPro" id="IPR000873">
    <property type="entry name" value="AMP-dep_synth/lig_dom"/>
</dbReference>
<dbReference type="RefSeq" id="WP_003349752.1">
    <property type="nucleotide sequence ID" value="NZ_ADWW01000008.1"/>
</dbReference>
<dbReference type="HOGENOM" id="CLU_035301_1_2_9"/>
<name>I3DTV9_BACMM</name>
<dbReference type="AlphaFoldDB" id="I3DTV9"/>
<gene>
    <name evidence="2" type="ORF">BMMGA3_07465</name>
</gene>
<proteinExistence type="predicted"/>
<dbReference type="OrthoDB" id="580775at2"/>
<dbReference type="Pfam" id="PF00501">
    <property type="entry name" value="AMP-binding"/>
    <property type="match status" value="1"/>
</dbReference>
<dbReference type="eggNOG" id="COG1541">
    <property type="taxonomic scope" value="Bacteria"/>
</dbReference>
<evidence type="ECO:0000313" key="2">
    <source>
        <dbReference type="EMBL" id="AIE59903.1"/>
    </source>
</evidence>
<sequence>MSDIDSERARKFQEMYARILKSPLYKRKLSDYALNGIGLSHIQTLPLTTKEDLRKAGIFGHLAVDMKEIAQYHESTGTTGEPSAAWFTQKDLMIGGRQLKECGVRLTSEDLVLIRFPYAMALPAFLMQHAAWQTGAGVVPASGRTVVTPYPRVLSLMKHLSVTVLAGLPREMELLAEAARLGGSEPSKDFPALRAICVAGELMSDKRREHIEKLWSVPVFNMYGSTETANIATMCENGTMHIVELDFFVEVLNEDGSSPVAYGERGFAAITTLSHQGSPLLRYFNEDIISVEPCLCDCGRTGAKLVHYGRSKDRIRFGNTVLDAMDIQEAVYSLSPAPDAWKVLEQEEGLHILLDSHDSGKWSEENVRSRLSSRLQVPVTVEITTLVDRVDLMSNVPSIKPEYIKKRSNGA</sequence>
<dbReference type="PANTHER" id="PTHR43845">
    <property type="entry name" value="BLR5969 PROTEIN"/>
    <property type="match status" value="1"/>
</dbReference>
<protein>
    <recommendedName>
        <fullName evidence="1">AMP-dependent synthetase/ligase domain-containing protein</fullName>
    </recommendedName>
</protein>
<dbReference type="EMBL" id="CP007739">
    <property type="protein sequence ID" value="AIE59903.1"/>
    <property type="molecule type" value="Genomic_DNA"/>
</dbReference>
<accession>I3DTV9</accession>
<feature type="domain" description="AMP-dependent synthetase/ligase" evidence="1">
    <location>
        <begin position="75"/>
        <end position="234"/>
    </location>
</feature>
<dbReference type="SUPFAM" id="SSF56801">
    <property type="entry name" value="Acetyl-CoA synthetase-like"/>
    <property type="match status" value="1"/>
</dbReference>
<dbReference type="InterPro" id="IPR042099">
    <property type="entry name" value="ANL_N_sf"/>
</dbReference>
<dbReference type="PANTHER" id="PTHR43845:SF1">
    <property type="entry name" value="BLR5969 PROTEIN"/>
    <property type="match status" value="1"/>
</dbReference>
<dbReference type="Gene3D" id="3.40.50.12780">
    <property type="entry name" value="N-terminal domain of ligase-like"/>
    <property type="match status" value="1"/>
</dbReference>
<dbReference type="Proteomes" id="UP000027602">
    <property type="component" value="Chromosome"/>
</dbReference>
<organism evidence="2 3">
    <name type="scientific">Bacillus methanolicus (strain MGA3 / ATCC 53907)</name>
    <dbReference type="NCBI Taxonomy" id="796606"/>
    <lineage>
        <taxon>Bacteria</taxon>
        <taxon>Bacillati</taxon>
        <taxon>Bacillota</taxon>
        <taxon>Bacilli</taxon>
        <taxon>Bacillales</taxon>
        <taxon>Bacillaceae</taxon>
        <taxon>Bacillus</taxon>
    </lineage>
</organism>
<dbReference type="KEGG" id="bmet:BMMGA3_07465"/>
<dbReference type="STRING" id="796606.BMMGA3_07465"/>
<keyword evidence="3" id="KW-1185">Reference proteome</keyword>
<evidence type="ECO:0000259" key="1">
    <source>
        <dbReference type="Pfam" id="PF00501"/>
    </source>
</evidence>
<reference evidence="2 3" key="1">
    <citation type="journal article" date="2015" name="BMC Genomics">
        <title>Transcriptome analysis of thermophilic methylotrophic Bacillus methanolicus MGA3 using RNA-sequencing provides detailed insights into its previously uncharted transcriptional landscape.</title>
        <authorList>
            <person name="Irla M."/>
            <person name="Neshat A."/>
            <person name="Brautaset T."/>
            <person name="Ruckert C."/>
            <person name="Kalinowski J."/>
            <person name="Wendisch V.F."/>
        </authorList>
    </citation>
    <scope>NUCLEOTIDE SEQUENCE [LARGE SCALE GENOMIC DNA]</scope>
    <source>
        <strain evidence="3">MGA3 / ATCC 53907</strain>
    </source>
</reference>
<evidence type="ECO:0000313" key="3">
    <source>
        <dbReference type="Proteomes" id="UP000027602"/>
    </source>
</evidence>